<dbReference type="EMBL" id="QPMK01000023">
    <property type="protein sequence ID" value="RDD64374.1"/>
    <property type="molecule type" value="Genomic_DNA"/>
</dbReference>
<evidence type="ECO:0000256" key="1">
    <source>
        <dbReference type="SAM" id="MobiDB-lite"/>
    </source>
</evidence>
<sequence length="130" mass="14089">MRRPSRTARDGAYRHVPEHHVLQFPTCPRTDRADRDGGVPARPGVPGRADGLARRAKPRQAAPDRGDRRRGVGGSGDAHRRRGRAAGYGHGALRQRDGRRLRLRGGTLGGTGPGRGDGRRRSADRALRPG</sequence>
<feature type="compositionally biased region" description="Basic and acidic residues" evidence="1">
    <location>
        <begin position="116"/>
        <end position="130"/>
    </location>
</feature>
<comment type="caution">
    <text evidence="2">The sequence shown here is derived from an EMBL/GenBank/DDBJ whole genome shotgun (WGS) entry which is preliminary data.</text>
</comment>
<gene>
    <name evidence="2" type="ORF">DU478_20475</name>
</gene>
<proteinExistence type="predicted"/>
<evidence type="ECO:0000313" key="2">
    <source>
        <dbReference type="EMBL" id="RDD64374.1"/>
    </source>
</evidence>
<keyword evidence="3" id="KW-1185">Reference proteome</keyword>
<feature type="compositionally biased region" description="Basic and acidic residues" evidence="1">
    <location>
        <begin position="7"/>
        <end position="21"/>
    </location>
</feature>
<feature type="compositionally biased region" description="Gly residues" evidence="1">
    <location>
        <begin position="106"/>
        <end position="115"/>
    </location>
</feature>
<protein>
    <submittedName>
        <fullName evidence="2">Uncharacterized protein</fullName>
    </submittedName>
</protein>
<dbReference type="Proteomes" id="UP000253977">
    <property type="component" value="Unassembled WGS sequence"/>
</dbReference>
<feature type="region of interest" description="Disordered" evidence="1">
    <location>
        <begin position="1"/>
        <end position="130"/>
    </location>
</feature>
<reference evidence="2 3" key="1">
    <citation type="submission" date="2018-07" db="EMBL/GenBank/DDBJ databases">
        <title>Thalassococcus profundi sp. nov., a marine bacterium isolated from deep seawater of Okinawa Trough.</title>
        <authorList>
            <person name="Yu M."/>
        </authorList>
    </citation>
    <scope>NUCLEOTIDE SEQUENCE [LARGE SCALE GENOMIC DNA]</scope>
    <source>
        <strain evidence="2 3">WRAS1</strain>
    </source>
</reference>
<accession>A0A369TIB8</accession>
<dbReference type="AlphaFoldDB" id="A0A369TIB8"/>
<evidence type="ECO:0000313" key="3">
    <source>
        <dbReference type="Proteomes" id="UP000253977"/>
    </source>
</evidence>
<feature type="compositionally biased region" description="Low complexity" evidence="1">
    <location>
        <begin position="38"/>
        <end position="49"/>
    </location>
</feature>
<name>A0A369TIB8_9RHOB</name>
<organism evidence="2 3">
    <name type="scientific">Thalassococcus profundi</name>
    <dbReference type="NCBI Taxonomy" id="2282382"/>
    <lineage>
        <taxon>Bacteria</taxon>
        <taxon>Pseudomonadati</taxon>
        <taxon>Pseudomonadota</taxon>
        <taxon>Alphaproteobacteria</taxon>
        <taxon>Rhodobacterales</taxon>
        <taxon>Roseobacteraceae</taxon>
        <taxon>Thalassococcus</taxon>
    </lineage>
</organism>